<keyword evidence="2" id="KW-1185">Reference proteome</keyword>
<dbReference type="EMBL" id="JBBPBN010000016">
    <property type="protein sequence ID" value="KAK9021261.1"/>
    <property type="molecule type" value="Genomic_DNA"/>
</dbReference>
<accession>A0ABR2S8E6</accession>
<dbReference type="Proteomes" id="UP001396334">
    <property type="component" value="Unassembled WGS sequence"/>
</dbReference>
<evidence type="ECO:0000313" key="2">
    <source>
        <dbReference type="Proteomes" id="UP001396334"/>
    </source>
</evidence>
<reference evidence="1 2" key="1">
    <citation type="journal article" date="2024" name="G3 (Bethesda)">
        <title>Genome assembly of Hibiscus sabdariffa L. provides insights into metabolisms of medicinal natural products.</title>
        <authorList>
            <person name="Kim T."/>
        </authorList>
    </citation>
    <scope>NUCLEOTIDE SEQUENCE [LARGE SCALE GENOMIC DNA]</scope>
    <source>
        <strain evidence="1">TK-2024</strain>
        <tissue evidence="1">Old leaves</tissue>
    </source>
</reference>
<proteinExistence type="predicted"/>
<comment type="caution">
    <text evidence="1">The sequence shown here is derived from an EMBL/GenBank/DDBJ whole genome shotgun (WGS) entry which is preliminary data.</text>
</comment>
<evidence type="ECO:0008006" key="3">
    <source>
        <dbReference type="Google" id="ProtNLM"/>
    </source>
</evidence>
<gene>
    <name evidence="1" type="ORF">V6N11_011259</name>
</gene>
<protein>
    <recommendedName>
        <fullName evidence="3">C2H2-type domain-containing protein</fullName>
    </recommendedName>
</protein>
<sequence length="88" mass="9600">MSTKDSPTAGPPLAHANFQSFAVESASPRHTHRAMDWGCLPHNCPFLVPAIDKQHVASRHSLPNQKQDQSFLTGSSRFIAMSSDVTGR</sequence>
<evidence type="ECO:0000313" key="1">
    <source>
        <dbReference type="EMBL" id="KAK9021261.1"/>
    </source>
</evidence>
<name>A0ABR2S8E6_9ROSI</name>
<organism evidence="1 2">
    <name type="scientific">Hibiscus sabdariffa</name>
    <name type="common">roselle</name>
    <dbReference type="NCBI Taxonomy" id="183260"/>
    <lineage>
        <taxon>Eukaryota</taxon>
        <taxon>Viridiplantae</taxon>
        <taxon>Streptophyta</taxon>
        <taxon>Embryophyta</taxon>
        <taxon>Tracheophyta</taxon>
        <taxon>Spermatophyta</taxon>
        <taxon>Magnoliopsida</taxon>
        <taxon>eudicotyledons</taxon>
        <taxon>Gunneridae</taxon>
        <taxon>Pentapetalae</taxon>
        <taxon>rosids</taxon>
        <taxon>malvids</taxon>
        <taxon>Malvales</taxon>
        <taxon>Malvaceae</taxon>
        <taxon>Malvoideae</taxon>
        <taxon>Hibiscus</taxon>
    </lineage>
</organism>